<feature type="transmembrane region" description="Helical" evidence="1">
    <location>
        <begin position="291"/>
        <end position="313"/>
    </location>
</feature>
<keyword evidence="1" id="KW-0472">Membrane</keyword>
<dbReference type="EMBL" id="BGPR01027534">
    <property type="protein sequence ID" value="GBN98106.1"/>
    <property type="molecule type" value="Genomic_DNA"/>
</dbReference>
<evidence type="ECO:0000256" key="1">
    <source>
        <dbReference type="SAM" id="Phobius"/>
    </source>
</evidence>
<evidence type="ECO:0000313" key="2">
    <source>
        <dbReference type="EMBL" id="GBN98106.1"/>
    </source>
</evidence>
<keyword evidence="3" id="KW-1185">Reference proteome</keyword>
<feature type="transmembrane region" description="Helical" evidence="1">
    <location>
        <begin position="319"/>
        <end position="343"/>
    </location>
</feature>
<feature type="transmembrane region" description="Helical" evidence="1">
    <location>
        <begin position="159"/>
        <end position="182"/>
    </location>
</feature>
<accession>A0A4Y2TF71</accession>
<organism evidence="2 3">
    <name type="scientific">Araneus ventricosus</name>
    <name type="common">Orbweaver spider</name>
    <name type="synonym">Epeira ventricosa</name>
    <dbReference type="NCBI Taxonomy" id="182803"/>
    <lineage>
        <taxon>Eukaryota</taxon>
        <taxon>Metazoa</taxon>
        <taxon>Ecdysozoa</taxon>
        <taxon>Arthropoda</taxon>
        <taxon>Chelicerata</taxon>
        <taxon>Arachnida</taxon>
        <taxon>Araneae</taxon>
        <taxon>Araneomorphae</taxon>
        <taxon>Entelegynae</taxon>
        <taxon>Araneoidea</taxon>
        <taxon>Araneidae</taxon>
        <taxon>Araneus</taxon>
    </lineage>
</organism>
<protein>
    <recommendedName>
        <fullName evidence="4">Gustatory receptor</fullName>
    </recommendedName>
</protein>
<dbReference type="AlphaFoldDB" id="A0A4Y2TF71"/>
<sequence length="442" mass="51423">MNRSAIKSIYNPHQTKETLGETNFPKRRKERIQYPLVKVFRLVFILFCIVGIELPISPKRRKNRYPRTHRRDVRVHRILSCCRKCPKYFVLIIFFVIITEMVWDIINLEDKRTAATYFLLIVFTLILLMSIHKSRRAMFRMTQMLSEVFKSFPSYNLNLVRYLSHALLVFSVTVSVYLAIVFNFHSTSLAYTEKRKFCENNGVTDFLNLQSYCFVTFQTVGCLTLAVGSILFSLFSVFYSLVCILIQVLLNHLLNKINKANSTEEFHKPLFLFEFVSKIMNCLEDSFSSSVFLETVMSMVGMFRAGYILVFLSSVRLDYLPLMFFGIVVFVHHLLIMISAATANEKAALTMKSLSCRILESETDLRFKLRRISGEHKSLSVWKIYALDRSLVVTSVGTLLTYGMLIGTIGKDHQWRWDMAAQLYPRYQVRLNDMEASKLARN</sequence>
<dbReference type="Proteomes" id="UP000499080">
    <property type="component" value="Unassembled WGS sequence"/>
</dbReference>
<name>A0A4Y2TF71_ARAVE</name>
<keyword evidence="1" id="KW-0812">Transmembrane</keyword>
<feature type="transmembrane region" description="Helical" evidence="1">
    <location>
        <begin position="114"/>
        <end position="131"/>
    </location>
</feature>
<proteinExistence type="predicted"/>
<feature type="transmembrane region" description="Helical" evidence="1">
    <location>
        <begin position="88"/>
        <end position="108"/>
    </location>
</feature>
<comment type="caution">
    <text evidence="2">The sequence shown here is derived from an EMBL/GenBank/DDBJ whole genome shotgun (WGS) entry which is preliminary data.</text>
</comment>
<keyword evidence="1" id="KW-1133">Transmembrane helix</keyword>
<gene>
    <name evidence="2" type="ORF">AVEN_190070_1</name>
</gene>
<reference evidence="2 3" key="1">
    <citation type="journal article" date="2019" name="Sci. Rep.">
        <title>Orb-weaving spider Araneus ventricosus genome elucidates the spidroin gene catalogue.</title>
        <authorList>
            <person name="Kono N."/>
            <person name="Nakamura H."/>
            <person name="Ohtoshi R."/>
            <person name="Moran D.A.P."/>
            <person name="Shinohara A."/>
            <person name="Yoshida Y."/>
            <person name="Fujiwara M."/>
            <person name="Mori M."/>
            <person name="Tomita M."/>
            <person name="Arakawa K."/>
        </authorList>
    </citation>
    <scope>NUCLEOTIDE SEQUENCE [LARGE SCALE GENOMIC DNA]</scope>
</reference>
<evidence type="ECO:0008006" key="4">
    <source>
        <dbReference type="Google" id="ProtNLM"/>
    </source>
</evidence>
<evidence type="ECO:0000313" key="3">
    <source>
        <dbReference type="Proteomes" id="UP000499080"/>
    </source>
</evidence>
<feature type="transmembrane region" description="Helical" evidence="1">
    <location>
        <begin position="225"/>
        <end position="250"/>
    </location>
</feature>
<feature type="transmembrane region" description="Helical" evidence="1">
    <location>
        <begin position="39"/>
        <end position="57"/>
    </location>
</feature>